<evidence type="ECO:0000256" key="2">
    <source>
        <dbReference type="SAM" id="Phobius"/>
    </source>
</evidence>
<evidence type="ECO:0000313" key="4">
    <source>
        <dbReference type="EMBL" id="JAP45151.1"/>
    </source>
</evidence>
<feature type="compositionally biased region" description="Low complexity" evidence="1">
    <location>
        <begin position="116"/>
        <end position="134"/>
    </location>
</feature>
<feature type="signal peptide" evidence="3">
    <location>
        <begin position="1"/>
        <end position="19"/>
    </location>
</feature>
<gene>
    <name evidence="4" type="ORF">TR116797</name>
</gene>
<proteinExistence type="predicted"/>
<feature type="chain" id="PRO_5007050811" evidence="3">
    <location>
        <begin position="20"/>
        <end position="409"/>
    </location>
</feature>
<organism evidence="4">
    <name type="scientific">Schistocephalus solidus</name>
    <name type="common">Tapeworm</name>
    <dbReference type="NCBI Taxonomy" id="70667"/>
    <lineage>
        <taxon>Eukaryota</taxon>
        <taxon>Metazoa</taxon>
        <taxon>Spiralia</taxon>
        <taxon>Lophotrochozoa</taxon>
        <taxon>Platyhelminthes</taxon>
        <taxon>Cestoda</taxon>
        <taxon>Eucestoda</taxon>
        <taxon>Diphyllobothriidea</taxon>
        <taxon>Diphyllobothriidae</taxon>
        <taxon>Schistocephalus</taxon>
    </lineage>
</organism>
<keyword evidence="3" id="KW-0732">Signal</keyword>
<accession>A0A0X3NZD9</accession>
<name>A0A0X3NZD9_SCHSO</name>
<dbReference type="AlphaFoldDB" id="A0A0X3NZD9"/>
<feature type="transmembrane region" description="Helical" evidence="2">
    <location>
        <begin position="155"/>
        <end position="181"/>
    </location>
</feature>
<sequence>MNHHIFISMFIISIEHALSTIQSQSCRSCDALQKCEVVLSVGVHPWNAEGSVLDCNGHEVECKRKSDGTLFWTPFDPCKEGLRTYEPTKATTTNLPLVSNLIPSGMLLPENSDELTSTISSSESSSTSPLNETTSSRHDPERKTGWLITKSHLKIILWILFPIAIILLFTGLAGLVFLLLYQRRRKGKLDVRPYESNHIDGYQSARTYGIIAYEPTSHTGLGYEKLRNKTHYWVQRNASVRNGAVGNMLATHSDAFTPNSSIRRYRSVFQRSREQLDHTTACPQETGLNAEFRVDYPPPHNAFQLITFGSNGGPQEDIYKNATPPGLKDFTEEITYPPDPELNGMVIHLSRCPSEATEEDPQLSYSQDNGFRNLQSYTTDFEGSDIFLSSFRSPDNFARDPVHQKRSVA</sequence>
<keyword evidence="2" id="KW-0472">Membrane</keyword>
<keyword evidence="2" id="KW-0812">Transmembrane</keyword>
<dbReference type="EMBL" id="GEEE01018074">
    <property type="protein sequence ID" value="JAP45151.1"/>
    <property type="molecule type" value="Transcribed_RNA"/>
</dbReference>
<evidence type="ECO:0000256" key="1">
    <source>
        <dbReference type="SAM" id="MobiDB-lite"/>
    </source>
</evidence>
<reference evidence="4" key="1">
    <citation type="submission" date="2016-01" db="EMBL/GenBank/DDBJ databases">
        <title>Reference transcriptome for the parasite Schistocephalus solidus: insights into the molecular evolution of parasitism.</title>
        <authorList>
            <person name="Hebert F.O."/>
            <person name="Grambauer S."/>
            <person name="Barber I."/>
            <person name="Landry C.R."/>
            <person name="Aubin-Horth N."/>
        </authorList>
    </citation>
    <scope>NUCLEOTIDE SEQUENCE</scope>
</reference>
<feature type="region of interest" description="Disordered" evidence="1">
    <location>
        <begin position="116"/>
        <end position="141"/>
    </location>
</feature>
<evidence type="ECO:0000256" key="3">
    <source>
        <dbReference type="SAM" id="SignalP"/>
    </source>
</evidence>
<protein>
    <submittedName>
        <fullName evidence="4">Uncharacterized protein</fullName>
    </submittedName>
</protein>
<keyword evidence="2" id="KW-1133">Transmembrane helix</keyword>